<dbReference type="PIRSF" id="PIRSF006268">
    <property type="entry name" value="ApbE"/>
    <property type="match status" value="1"/>
</dbReference>
<keyword evidence="8 11" id="KW-0460">Magnesium</keyword>
<evidence type="ECO:0000256" key="8">
    <source>
        <dbReference type="ARBA" id="ARBA00022842"/>
    </source>
</evidence>
<dbReference type="GO" id="GO:0016740">
    <property type="term" value="F:transferase activity"/>
    <property type="evidence" value="ECO:0007669"/>
    <property type="project" value="UniProtKB-UniRule"/>
</dbReference>
<evidence type="ECO:0000256" key="1">
    <source>
        <dbReference type="ARBA" id="ARBA00008282"/>
    </source>
</evidence>
<evidence type="ECO:0000313" key="14">
    <source>
        <dbReference type="EMBL" id="MCP8899726.1"/>
    </source>
</evidence>
<dbReference type="Gene3D" id="3.10.520.10">
    <property type="entry name" value="ApbE-like domains"/>
    <property type="match status" value="1"/>
</dbReference>
<name>A0A9X2KTB0_9GAMM</name>
<dbReference type="PANTHER" id="PTHR30040">
    <property type="entry name" value="THIAMINE BIOSYNTHESIS LIPOPROTEIN APBE"/>
    <property type="match status" value="1"/>
</dbReference>
<keyword evidence="5 11" id="KW-0808">Transferase</keyword>
<dbReference type="AlphaFoldDB" id="A0A9X2KTB0"/>
<evidence type="ECO:0000256" key="12">
    <source>
        <dbReference type="PIRSR" id="PIRSR006268-2"/>
    </source>
</evidence>
<gene>
    <name evidence="14" type="ORF">M6D89_10475</name>
</gene>
<feature type="binding site" evidence="12">
    <location>
        <position position="289"/>
    </location>
    <ligand>
        <name>Mg(2+)</name>
        <dbReference type="ChEBI" id="CHEBI:18420"/>
    </ligand>
</feature>
<evidence type="ECO:0000256" key="10">
    <source>
        <dbReference type="ARBA" id="ARBA00048540"/>
    </source>
</evidence>
<dbReference type="GO" id="GO:0046872">
    <property type="term" value="F:metal ion binding"/>
    <property type="evidence" value="ECO:0007669"/>
    <property type="project" value="UniProtKB-UniRule"/>
</dbReference>
<evidence type="ECO:0000256" key="11">
    <source>
        <dbReference type="PIRNR" id="PIRNR006268"/>
    </source>
</evidence>
<evidence type="ECO:0000313" key="15">
    <source>
        <dbReference type="Proteomes" id="UP001139319"/>
    </source>
</evidence>
<dbReference type="EC" id="2.7.1.180" evidence="2 11"/>
<sequence>MRLLVFVWALAALVLSTVAHAEWVHRQADIMGTRVSVSLWHTDQARGEALAAQVMQEMKRIDNTYSPYRETSELSRLNREAAKPQAVNKPIAIDAEMTRLLDKSLFYGRLTDGAFDITFASVGRYYDYRAGKAPSDSQAQQLAEAIDYRHVVLDKTEQSVYYQHPAVYIDLGGIAKGYAVDRAIELLENDGVQHASVSAGGDSRVLGDRRGRPWMVGIKKPRGGEGVAITLPLTDTAISTSGDYERYFINEDGDWVHHIINPQTGKSTAELASVTIIGPRGFDTDALSTSVFVLGADEGLALINRLSGFDAVIITRKGKVHYSDGLAAGEQ</sequence>
<evidence type="ECO:0000256" key="6">
    <source>
        <dbReference type="ARBA" id="ARBA00022723"/>
    </source>
</evidence>
<evidence type="ECO:0000256" key="2">
    <source>
        <dbReference type="ARBA" id="ARBA00011955"/>
    </source>
</evidence>
<evidence type="ECO:0000256" key="13">
    <source>
        <dbReference type="SAM" id="SignalP"/>
    </source>
</evidence>
<evidence type="ECO:0000256" key="5">
    <source>
        <dbReference type="ARBA" id="ARBA00022679"/>
    </source>
</evidence>
<keyword evidence="4 11" id="KW-0285">Flavoprotein</keyword>
<reference evidence="14" key="2">
    <citation type="submission" date="2023-01" db="EMBL/GenBank/DDBJ databases">
        <title>Gilvimarinus xylanilyticus HB14 isolated from Caulerpa lentillifera aquaculture base in Hainan, China.</title>
        <authorList>
            <person name="Zhang Y.-J."/>
        </authorList>
    </citation>
    <scope>NUCLEOTIDE SEQUENCE</scope>
    <source>
        <strain evidence="14">HB14</strain>
    </source>
</reference>
<keyword evidence="15" id="KW-1185">Reference proteome</keyword>
<dbReference type="InterPro" id="IPR024932">
    <property type="entry name" value="ApbE"/>
</dbReference>
<organism evidence="14 15">
    <name type="scientific">Gilvimarinus xylanilyticus</name>
    <dbReference type="NCBI Taxonomy" id="2944139"/>
    <lineage>
        <taxon>Bacteria</taxon>
        <taxon>Pseudomonadati</taxon>
        <taxon>Pseudomonadota</taxon>
        <taxon>Gammaproteobacteria</taxon>
        <taxon>Cellvibrionales</taxon>
        <taxon>Cellvibrionaceae</taxon>
        <taxon>Gilvimarinus</taxon>
    </lineage>
</organism>
<dbReference type="InterPro" id="IPR003374">
    <property type="entry name" value="ApbE-like_sf"/>
</dbReference>
<protein>
    <recommendedName>
        <fullName evidence="3 11">FAD:protein FMN transferase</fullName>
        <ecNumber evidence="2 11">2.7.1.180</ecNumber>
    </recommendedName>
    <alternativeName>
        <fullName evidence="9 11">Flavin transferase</fullName>
    </alternativeName>
</protein>
<evidence type="ECO:0000256" key="3">
    <source>
        <dbReference type="ARBA" id="ARBA00016337"/>
    </source>
</evidence>
<feature type="binding site" evidence="12">
    <location>
        <position position="285"/>
    </location>
    <ligand>
        <name>Mg(2+)</name>
        <dbReference type="ChEBI" id="CHEBI:18420"/>
    </ligand>
</feature>
<dbReference type="PANTHER" id="PTHR30040:SF2">
    <property type="entry name" value="FAD:PROTEIN FMN TRANSFERASE"/>
    <property type="match status" value="1"/>
</dbReference>
<dbReference type="EMBL" id="JAMFTH010000002">
    <property type="protein sequence ID" value="MCP8899726.1"/>
    <property type="molecule type" value="Genomic_DNA"/>
</dbReference>
<keyword evidence="13" id="KW-0732">Signal</keyword>
<comment type="caution">
    <text evidence="14">The sequence shown here is derived from an EMBL/GenBank/DDBJ whole genome shotgun (WGS) entry which is preliminary data.</text>
</comment>
<reference evidence="14" key="1">
    <citation type="submission" date="2022-05" db="EMBL/GenBank/DDBJ databases">
        <authorList>
            <person name="Sun H.-N."/>
        </authorList>
    </citation>
    <scope>NUCLEOTIDE SEQUENCE</scope>
    <source>
        <strain evidence="14">HB14</strain>
    </source>
</reference>
<dbReference type="SUPFAM" id="SSF143631">
    <property type="entry name" value="ApbE-like"/>
    <property type="match status" value="1"/>
</dbReference>
<evidence type="ECO:0000256" key="4">
    <source>
        <dbReference type="ARBA" id="ARBA00022630"/>
    </source>
</evidence>
<feature type="binding site" evidence="12">
    <location>
        <position position="173"/>
    </location>
    <ligand>
        <name>Mg(2+)</name>
        <dbReference type="ChEBI" id="CHEBI:18420"/>
    </ligand>
</feature>
<comment type="similarity">
    <text evidence="1 11">Belongs to the ApbE family.</text>
</comment>
<feature type="chain" id="PRO_5040996524" description="FAD:protein FMN transferase" evidence="13">
    <location>
        <begin position="22"/>
        <end position="331"/>
    </location>
</feature>
<keyword evidence="6 11" id="KW-0479">Metal-binding</keyword>
<accession>A0A9X2KTB0</accession>
<evidence type="ECO:0000256" key="9">
    <source>
        <dbReference type="ARBA" id="ARBA00031306"/>
    </source>
</evidence>
<proteinExistence type="inferred from homology"/>
<dbReference type="RefSeq" id="WP_253968013.1">
    <property type="nucleotide sequence ID" value="NZ_JAMFTH010000002.1"/>
</dbReference>
<keyword evidence="7 11" id="KW-0274">FAD</keyword>
<feature type="signal peptide" evidence="13">
    <location>
        <begin position="1"/>
        <end position="21"/>
    </location>
</feature>
<evidence type="ECO:0000256" key="7">
    <source>
        <dbReference type="ARBA" id="ARBA00022827"/>
    </source>
</evidence>
<comment type="cofactor">
    <cofactor evidence="12">
        <name>Mg(2+)</name>
        <dbReference type="ChEBI" id="CHEBI:18420"/>
    </cofactor>
    <cofactor evidence="12">
        <name>Mn(2+)</name>
        <dbReference type="ChEBI" id="CHEBI:29035"/>
    </cofactor>
    <text evidence="12">Magnesium. Can also use manganese.</text>
</comment>
<comment type="catalytic activity">
    <reaction evidence="10 11">
        <text>L-threonyl-[protein] + FAD = FMN-L-threonyl-[protein] + AMP + H(+)</text>
        <dbReference type="Rhea" id="RHEA:36847"/>
        <dbReference type="Rhea" id="RHEA-COMP:11060"/>
        <dbReference type="Rhea" id="RHEA-COMP:11061"/>
        <dbReference type="ChEBI" id="CHEBI:15378"/>
        <dbReference type="ChEBI" id="CHEBI:30013"/>
        <dbReference type="ChEBI" id="CHEBI:57692"/>
        <dbReference type="ChEBI" id="CHEBI:74257"/>
        <dbReference type="ChEBI" id="CHEBI:456215"/>
        <dbReference type="EC" id="2.7.1.180"/>
    </reaction>
</comment>
<dbReference type="Proteomes" id="UP001139319">
    <property type="component" value="Unassembled WGS sequence"/>
</dbReference>
<dbReference type="Pfam" id="PF02424">
    <property type="entry name" value="ApbE"/>
    <property type="match status" value="1"/>
</dbReference>